<feature type="domain" description="GGDEF" evidence="3">
    <location>
        <begin position="31"/>
        <end position="161"/>
    </location>
</feature>
<dbReference type="Gene3D" id="3.30.70.270">
    <property type="match status" value="1"/>
</dbReference>
<evidence type="ECO:0000259" key="3">
    <source>
        <dbReference type="PROSITE" id="PS50887"/>
    </source>
</evidence>
<dbReference type="InterPro" id="IPR043128">
    <property type="entry name" value="Rev_trsase/Diguanyl_cyclase"/>
</dbReference>
<name>A0A328FAU5_9BACT</name>
<dbReference type="CDD" id="cd01949">
    <property type="entry name" value="GGDEF"/>
    <property type="match status" value="1"/>
</dbReference>
<dbReference type="SMART" id="SM00267">
    <property type="entry name" value="GGDEF"/>
    <property type="match status" value="1"/>
</dbReference>
<proteinExistence type="predicted"/>
<protein>
    <recommendedName>
        <fullName evidence="1">diguanylate cyclase</fullName>
        <ecNumber evidence="1">2.7.7.65</ecNumber>
    </recommendedName>
</protein>
<dbReference type="Pfam" id="PF00990">
    <property type="entry name" value="GGDEF"/>
    <property type="match status" value="1"/>
</dbReference>
<accession>A0A328FAU5</accession>
<dbReference type="AlphaFoldDB" id="A0A328FAU5"/>
<dbReference type="GO" id="GO:0005886">
    <property type="term" value="C:plasma membrane"/>
    <property type="evidence" value="ECO:0007669"/>
    <property type="project" value="TreeGrafter"/>
</dbReference>
<comment type="caution">
    <text evidence="4">The sequence shown here is derived from an EMBL/GenBank/DDBJ whole genome shotgun (WGS) entry which is preliminary data.</text>
</comment>
<dbReference type="InterPro" id="IPR029787">
    <property type="entry name" value="Nucleotide_cyclase"/>
</dbReference>
<dbReference type="PANTHER" id="PTHR45138:SF9">
    <property type="entry name" value="DIGUANYLATE CYCLASE DGCM-RELATED"/>
    <property type="match status" value="1"/>
</dbReference>
<dbReference type="Proteomes" id="UP000248798">
    <property type="component" value="Unassembled WGS sequence"/>
</dbReference>
<sequence>MAAGYLPVTLFRHETAGYALHFLNLTKRYGEKVCVLMLDIDKFKDVNDTFGHDCGDAVLTQLCSLVSKKLRRVDVFGRWGGEEFIVICPGTSLENGVKVAESLRSKVEAHSFTPVPQVTVSLGVSAFHKNDHAYCDALKRADVALYESKRTGRNRVSSRCDEKKIN</sequence>
<organism evidence="4 5">
    <name type="scientific">Desulfobacter hydrogenophilus</name>
    <dbReference type="NCBI Taxonomy" id="2291"/>
    <lineage>
        <taxon>Bacteria</taxon>
        <taxon>Pseudomonadati</taxon>
        <taxon>Thermodesulfobacteriota</taxon>
        <taxon>Desulfobacteria</taxon>
        <taxon>Desulfobacterales</taxon>
        <taxon>Desulfobacteraceae</taxon>
        <taxon>Desulfobacter</taxon>
    </lineage>
</organism>
<dbReference type="GO" id="GO:0043709">
    <property type="term" value="P:cell adhesion involved in single-species biofilm formation"/>
    <property type="evidence" value="ECO:0007669"/>
    <property type="project" value="TreeGrafter"/>
</dbReference>
<gene>
    <name evidence="4" type="ORF">DO021_18360</name>
</gene>
<dbReference type="InterPro" id="IPR050469">
    <property type="entry name" value="Diguanylate_Cyclase"/>
</dbReference>
<dbReference type="EMBL" id="QLNI01000044">
    <property type="protein sequence ID" value="RAM00542.1"/>
    <property type="molecule type" value="Genomic_DNA"/>
</dbReference>
<evidence type="ECO:0000313" key="4">
    <source>
        <dbReference type="EMBL" id="RAM00542.1"/>
    </source>
</evidence>
<dbReference type="GO" id="GO:0052621">
    <property type="term" value="F:diguanylate cyclase activity"/>
    <property type="evidence" value="ECO:0007669"/>
    <property type="project" value="UniProtKB-EC"/>
</dbReference>
<dbReference type="EC" id="2.7.7.65" evidence="1"/>
<dbReference type="PROSITE" id="PS50887">
    <property type="entry name" value="GGDEF"/>
    <property type="match status" value="1"/>
</dbReference>
<comment type="catalytic activity">
    <reaction evidence="2">
        <text>2 GTP = 3',3'-c-di-GMP + 2 diphosphate</text>
        <dbReference type="Rhea" id="RHEA:24898"/>
        <dbReference type="ChEBI" id="CHEBI:33019"/>
        <dbReference type="ChEBI" id="CHEBI:37565"/>
        <dbReference type="ChEBI" id="CHEBI:58805"/>
        <dbReference type="EC" id="2.7.7.65"/>
    </reaction>
</comment>
<dbReference type="InterPro" id="IPR000160">
    <property type="entry name" value="GGDEF_dom"/>
</dbReference>
<dbReference type="GO" id="GO:1902201">
    <property type="term" value="P:negative regulation of bacterial-type flagellum-dependent cell motility"/>
    <property type="evidence" value="ECO:0007669"/>
    <property type="project" value="TreeGrafter"/>
</dbReference>
<evidence type="ECO:0000313" key="5">
    <source>
        <dbReference type="Proteomes" id="UP000248798"/>
    </source>
</evidence>
<reference evidence="4 5" key="1">
    <citation type="submission" date="2018-06" db="EMBL/GenBank/DDBJ databases">
        <title>Complete Genome Sequence of Desulfobacter hydrogenophilus (DSM3380).</title>
        <authorList>
            <person name="Marietou A."/>
            <person name="Schreiber L."/>
            <person name="Marshall I."/>
            <person name="Jorgensen B."/>
        </authorList>
    </citation>
    <scope>NUCLEOTIDE SEQUENCE [LARGE SCALE GENOMIC DNA]</scope>
    <source>
        <strain evidence="4 5">DSM 3380</strain>
    </source>
</reference>
<dbReference type="SUPFAM" id="SSF55073">
    <property type="entry name" value="Nucleotide cyclase"/>
    <property type="match status" value="1"/>
</dbReference>
<dbReference type="FunFam" id="3.30.70.270:FF:000001">
    <property type="entry name" value="Diguanylate cyclase domain protein"/>
    <property type="match status" value="1"/>
</dbReference>
<dbReference type="NCBIfam" id="TIGR00254">
    <property type="entry name" value="GGDEF"/>
    <property type="match status" value="1"/>
</dbReference>
<evidence type="ECO:0000256" key="1">
    <source>
        <dbReference type="ARBA" id="ARBA00012528"/>
    </source>
</evidence>
<dbReference type="PANTHER" id="PTHR45138">
    <property type="entry name" value="REGULATORY COMPONENTS OF SENSORY TRANSDUCTION SYSTEM"/>
    <property type="match status" value="1"/>
</dbReference>
<evidence type="ECO:0000256" key="2">
    <source>
        <dbReference type="ARBA" id="ARBA00034247"/>
    </source>
</evidence>